<keyword evidence="2" id="KW-1185">Reference proteome</keyword>
<evidence type="ECO:0000313" key="1">
    <source>
        <dbReference type="EMBL" id="CAD8141599.1"/>
    </source>
</evidence>
<dbReference type="AlphaFoldDB" id="A0A8S1SQG1"/>
<dbReference type="Proteomes" id="UP000683925">
    <property type="component" value="Unassembled WGS sequence"/>
</dbReference>
<comment type="caution">
    <text evidence="1">The sequence shown here is derived from an EMBL/GenBank/DDBJ whole genome shotgun (WGS) entry which is preliminary data.</text>
</comment>
<accession>A0A8S1SQG1</accession>
<dbReference type="OMA" id="WLNIRAD"/>
<organism evidence="1 2">
    <name type="scientific">Paramecium octaurelia</name>
    <dbReference type="NCBI Taxonomy" id="43137"/>
    <lineage>
        <taxon>Eukaryota</taxon>
        <taxon>Sar</taxon>
        <taxon>Alveolata</taxon>
        <taxon>Ciliophora</taxon>
        <taxon>Intramacronucleata</taxon>
        <taxon>Oligohymenophorea</taxon>
        <taxon>Peniculida</taxon>
        <taxon>Parameciidae</taxon>
        <taxon>Paramecium</taxon>
    </lineage>
</organism>
<dbReference type="EMBL" id="CAJJDP010000012">
    <property type="protein sequence ID" value="CAD8141599.1"/>
    <property type="molecule type" value="Genomic_DNA"/>
</dbReference>
<reference evidence="1" key="1">
    <citation type="submission" date="2021-01" db="EMBL/GenBank/DDBJ databases">
        <authorList>
            <consortium name="Genoscope - CEA"/>
            <person name="William W."/>
        </authorList>
    </citation>
    <scope>NUCLEOTIDE SEQUENCE</scope>
</reference>
<name>A0A8S1SQG1_PAROT</name>
<proteinExistence type="predicted"/>
<protein>
    <submittedName>
        <fullName evidence="1">Uncharacterized protein</fullName>
    </submittedName>
</protein>
<sequence>MNSQLQYEHNSLNEDFRYQINLLLNDLDQILSLTKIRGKDVPYPRICRNCKFIHDYDSQHNLVIKSYTEAQFISDLIAEHDTLFQICNWAHQSIKQQNARDQDKAWSNIISNNFDQIQNSLADDEKCILNSLRPFGAGKNQFDFMRLSTYQNENWVLALETLNQFLSRPSQTQNKLFAWATCQSVPWNTDISQFNEILWLNIRADLFYKVMTAHAEIYPKMMKCINFGINKPYVMQPKRYELNCNDMNFGIETLGKLFIIEIIKYLTQKSNASKLIQMVKEAISLLISKRINPEHTIIRATCFYKIALMLNDLLDINYDDEYQFLLLIAKIIQIIETEIFNLPTKYQILIHLLSLLTKLSTFDEFIQQICQNILNQLGGSLSSILQLLIDNNFNNILITTITFTRFTALSPMQQNELISSAFSQFFDYNEKKKYIFLFLPYIIENIDLFKDAFLQLLQEYPELEESENQYFQVYINKEVVRMKSLIKDLVIPVYWFTKYIIFLLEDPNLNQNDILNIMDAIQINNQLFESLENKKFILALIAKKLTVFKQFINYLLK</sequence>
<gene>
    <name evidence="1" type="ORF">POCTA_138.1.T0130039</name>
</gene>
<evidence type="ECO:0000313" key="2">
    <source>
        <dbReference type="Proteomes" id="UP000683925"/>
    </source>
</evidence>
<dbReference type="OrthoDB" id="308118at2759"/>